<evidence type="ECO:0000313" key="2">
    <source>
        <dbReference type="Proteomes" id="UP000269396"/>
    </source>
</evidence>
<gene>
    <name evidence="1" type="ORF">SMTD_LOCUS6349</name>
</gene>
<accession>A0A183NW63</accession>
<evidence type="ECO:0000313" key="1">
    <source>
        <dbReference type="EMBL" id="VDP33435.1"/>
    </source>
</evidence>
<dbReference type="EMBL" id="UZAL01027540">
    <property type="protein sequence ID" value="VDP33435.1"/>
    <property type="molecule type" value="Genomic_DNA"/>
</dbReference>
<reference evidence="1 2" key="1">
    <citation type="submission" date="2018-11" db="EMBL/GenBank/DDBJ databases">
        <authorList>
            <consortium name="Pathogen Informatics"/>
        </authorList>
    </citation>
    <scope>NUCLEOTIDE SEQUENCE [LARGE SCALE GENOMIC DNA]</scope>
    <source>
        <strain>Denwood</strain>
        <strain evidence="2">Zambia</strain>
    </source>
</reference>
<protein>
    <submittedName>
        <fullName evidence="1">Uncharacterized protein</fullName>
    </submittedName>
</protein>
<keyword evidence="2" id="KW-1185">Reference proteome</keyword>
<name>A0A183NW63_9TREM</name>
<proteinExistence type="predicted"/>
<dbReference type="AlphaFoldDB" id="A0A183NW63"/>
<sequence>MDFSIDLSPFSSCNFNDGEEQLLGVFNNLNLSRICIIDCLLVHSPLMIFSSD</sequence>
<organism evidence="1 2">
    <name type="scientific">Schistosoma mattheei</name>
    <dbReference type="NCBI Taxonomy" id="31246"/>
    <lineage>
        <taxon>Eukaryota</taxon>
        <taxon>Metazoa</taxon>
        <taxon>Spiralia</taxon>
        <taxon>Lophotrochozoa</taxon>
        <taxon>Platyhelminthes</taxon>
        <taxon>Trematoda</taxon>
        <taxon>Digenea</taxon>
        <taxon>Strigeidida</taxon>
        <taxon>Schistosomatoidea</taxon>
        <taxon>Schistosomatidae</taxon>
        <taxon>Schistosoma</taxon>
    </lineage>
</organism>
<dbReference type="Proteomes" id="UP000269396">
    <property type="component" value="Unassembled WGS sequence"/>
</dbReference>